<dbReference type="AlphaFoldDB" id="A0A9Q0YQM3"/>
<protein>
    <submittedName>
        <fullName evidence="3">Zinc finger MYM-type protein 1</fullName>
    </submittedName>
</protein>
<keyword evidence="4" id="KW-1185">Reference proteome</keyword>
<gene>
    <name evidence="3" type="ORF">HOLleu_34805</name>
</gene>
<organism evidence="3 4">
    <name type="scientific">Holothuria leucospilota</name>
    <name type="common">Black long sea cucumber</name>
    <name type="synonym">Mertensiothuria leucospilota</name>
    <dbReference type="NCBI Taxonomy" id="206669"/>
    <lineage>
        <taxon>Eukaryota</taxon>
        <taxon>Metazoa</taxon>
        <taxon>Echinodermata</taxon>
        <taxon>Eleutherozoa</taxon>
        <taxon>Echinozoa</taxon>
        <taxon>Holothuroidea</taxon>
        <taxon>Aspidochirotacea</taxon>
        <taxon>Aspidochirotida</taxon>
        <taxon>Holothuriidae</taxon>
        <taxon>Holothuria</taxon>
    </lineage>
</organism>
<dbReference type="PANTHER" id="PTHR45749">
    <property type="match status" value="1"/>
</dbReference>
<evidence type="ECO:0000256" key="1">
    <source>
        <dbReference type="SAM" id="MobiDB-lite"/>
    </source>
</evidence>
<comment type="caution">
    <text evidence="3">The sequence shown here is derived from an EMBL/GenBank/DDBJ whole genome shotgun (WGS) entry which is preliminary data.</text>
</comment>
<feature type="compositionally biased region" description="Pro residues" evidence="1">
    <location>
        <begin position="1"/>
        <end position="21"/>
    </location>
</feature>
<evidence type="ECO:0000313" key="4">
    <source>
        <dbReference type="Proteomes" id="UP001152320"/>
    </source>
</evidence>
<reference evidence="3" key="1">
    <citation type="submission" date="2021-10" db="EMBL/GenBank/DDBJ databases">
        <title>Tropical sea cucumber genome reveals ecological adaptation and Cuvierian tubules defense mechanism.</title>
        <authorList>
            <person name="Chen T."/>
        </authorList>
    </citation>
    <scope>NUCLEOTIDE SEQUENCE</scope>
    <source>
        <strain evidence="3">Nanhai2018</strain>
        <tissue evidence="3">Muscle</tissue>
    </source>
</reference>
<dbReference type="EMBL" id="JAIZAY010000018">
    <property type="protein sequence ID" value="KAJ8024794.1"/>
    <property type="molecule type" value="Genomic_DNA"/>
</dbReference>
<accession>A0A9Q0YQM3</accession>
<feature type="compositionally biased region" description="Basic and acidic residues" evidence="1">
    <location>
        <begin position="30"/>
        <end position="43"/>
    </location>
</feature>
<evidence type="ECO:0000259" key="2">
    <source>
        <dbReference type="SMART" id="SM00597"/>
    </source>
</evidence>
<evidence type="ECO:0000313" key="3">
    <source>
        <dbReference type="EMBL" id="KAJ8024794.1"/>
    </source>
</evidence>
<name>A0A9Q0YQM3_HOLLE</name>
<dbReference type="OrthoDB" id="6606049at2759"/>
<dbReference type="Proteomes" id="UP001152320">
    <property type="component" value="Chromosome 18"/>
</dbReference>
<proteinExistence type="predicted"/>
<dbReference type="SMART" id="SM00597">
    <property type="entry name" value="ZnF_TTF"/>
    <property type="match status" value="1"/>
</dbReference>
<feature type="region of interest" description="Disordered" evidence="1">
    <location>
        <begin position="1"/>
        <end position="43"/>
    </location>
</feature>
<sequence length="300" mass="34466">MPETSPPAPPSPLPEASPPAQPVAFPQNESDPRHPQPQDHEMRDHRIKQGPYQPSMSFPKRKCGDRQRSFNPLWYREFPWLEYSPEKDAMFCFSCRFFCKRTPYSVGHINQSFVSKGTCRKNWKDAKEVLRKHGSSMVHKNAELSRCTYLKSIPISQQLDSAAAASKRVRDQKQQENKNIMRRIIDVVLLLARTSHPLRGHDESDESLNKGLFLEILELLGRYDETIKKHLENSARNARYTSPDIQNDILSSAQEVILKEISLEVNDAPFVSVIMDEATDVTHHEQAAIIVRYVDKDMTI</sequence>
<feature type="domain" description="TTF-type" evidence="2">
    <location>
        <begin position="66"/>
        <end position="155"/>
    </location>
</feature>
<dbReference type="InterPro" id="IPR006580">
    <property type="entry name" value="Znf_TTF"/>
</dbReference>
<dbReference type="Pfam" id="PF14291">
    <property type="entry name" value="DUF4371"/>
    <property type="match status" value="1"/>
</dbReference>
<dbReference type="InterPro" id="IPR025398">
    <property type="entry name" value="DUF4371"/>
</dbReference>
<dbReference type="PANTHER" id="PTHR45749:SF21">
    <property type="entry name" value="DUF4371 DOMAIN-CONTAINING PROTEIN"/>
    <property type="match status" value="1"/>
</dbReference>